<dbReference type="InParanoid" id="K1QCW8"/>
<dbReference type="InterPro" id="IPR016181">
    <property type="entry name" value="Acyl_CoA_acyltransferase"/>
</dbReference>
<dbReference type="CDD" id="cd04301">
    <property type="entry name" value="NAT_SF"/>
    <property type="match status" value="1"/>
</dbReference>
<dbReference type="HOGENOM" id="CLU_054109_0_0_1"/>
<dbReference type="Pfam" id="PF18014">
    <property type="entry name" value="Acetyltransf_18"/>
    <property type="match status" value="1"/>
</dbReference>
<dbReference type="EMBL" id="JH817660">
    <property type="protein sequence ID" value="EKC31838.1"/>
    <property type="molecule type" value="Genomic_DNA"/>
</dbReference>
<sequence>MHGERFVNDKRKRSGAKNSNEHMVNNCERMVLSEHTKNIRYEIRPLKRADLPSLHALLAENKWYMEMSYLECVFNTDPSGLTVVVKDNGELIGHSGLLAHGDTIVGGGLTIIKDGYRHLGIGKHLFQEQMKAKGDRNGFGNILTNRITFYAPFGLTIMSHIFHFNQGPVDPEFIADVPEGDFEVVSARDMKFDDVIAYDSEIHTVPRPVYISNWAMHQLANTYVALKSGRVVGYGVVRPSDVGYKMHPLYADDPKIAKALFCRLASHIPTGQVMNFAQPIGNEQANAFVVGNKLTSYISMTRVYDKWNIPVDIQRVYSVSTTEFCII</sequence>
<organism evidence="2">
    <name type="scientific">Magallana gigas</name>
    <name type="common">Pacific oyster</name>
    <name type="synonym">Crassostrea gigas</name>
    <dbReference type="NCBI Taxonomy" id="29159"/>
    <lineage>
        <taxon>Eukaryota</taxon>
        <taxon>Metazoa</taxon>
        <taxon>Spiralia</taxon>
        <taxon>Lophotrochozoa</taxon>
        <taxon>Mollusca</taxon>
        <taxon>Bivalvia</taxon>
        <taxon>Autobranchia</taxon>
        <taxon>Pteriomorphia</taxon>
        <taxon>Ostreida</taxon>
        <taxon>Ostreoidea</taxon>
        <taxon>Ostreidae</taxon>
        <taxon>Magallana</taxon>
    </lineage>
</organism>
<accession>K1QCW8</accession>
<proteinExistence type="predicted"/>
<dbReference type="InterPro" id="IPR052729">
    <property type="entry name" value="Acyl/Acetyltrans_Enzymes"/>
</dbReference>
<dbReference type="InterPro" id="IPR000182">
    <property type="entry name" value="GNAT_dom"/>
</dbReference>
<evidence type="ECO:0000256" key="1">
    <source>
        <dbReference type="SAM" id="MobiDB-lite"/>
    </source>
</evidence>
<evidence type="ECO:0000313" key="2">
    <source>
        <dbReference type="EMBL" id="EKC31838.1"/>
    </source>
</evidence>
<feature type="region of interest" description="Disordered" evidence="1">
    <location>
        <begin position="1"/>
        <end position="24"/>
    </location>
</feature>
<dbReference type="Gene3D" id="3.40.630.30">
    <property type="match status" value="1"/>
</dbReference>
<dbReference type="GO" id="GO:0016747">
    <property type="term" value="F:acyltransferase activity, transferring groups other than amino-acyl groups"/>
    <property type="evidence" value="ECO:0007669"/>
    <property type="project" value="InterPro"/>
</dbReference>
<dbReference type="PANTHER" id="PTHR47237:SF2">
    <property type="entry name" value="BLL4206 PROTEIN"/>
    <property type="match status" value="1"/>
</dbReference>
<name>K1QCW8_MAGGI</name>
<dbReference type="AlphaFoldDB" id="K1QCW8"/>
<reference evidence="2" key="1">
    <citation type="journal article" date="2012" name="Nature">
        <title>The oyster genome reveals stress adaptation and complexity of shell formation.</title>
        <authorList>
            <person name="Zhang G."/>
            <person name="Fang X."/>
            <person name="Guo X."/>
            <person name="Li L."/>
            <person name="Luo R."/>
            <person name="Xu F."/>
            <person name="Yang P."/>
            <person name="Zhang L."/>
            <person name="Wang X."/>
            <person name="Qi H."/>
            <person name="Xiong Z."/>
            <person name="Que H."/>
            <person name="Xie Y."/>
            <person name="Holland P.W."/>
            <person name="Paps J."/>
            <person name="Zhu Y."/>
            <person name="Wu F."/>
            <person name="Chen Y."/>
            <person name="Wang J."/>
            <person name="Peng C."/>
            <person name="Meng J."/>
            <person name="Yang L."/>
            <person name="Liu J."/>
            <person name="Wen B."/>
            <person name="Zhang N."/>
            <person name="Huang Z."/>
            <person name="Zhu Q."/>
            <person name="Feng Y."/>
            <person name="Mount A."/>
            <person name="Hedgecock D."/>
            <person name="Xu Z."/>
            <person name="Liu Y."/>
            <person name="Domazet-Loso T."/>
            <person name="Du Y."/>
            <person name="Sun X."/>
            <person name="Zhang S."/>
            <person name="Liu B."/>
            <person name="Cheng P."/>
            <person name="Jiang X."/>
            <person name="Li J."/>
            <person name="Fan D."/>
            <person name="Wang W."/>
            <person name="Fu W."/>
            <person name="Wang T."/>
            <person name="Wang B."/>
            <person name="Zhang J."/>
            <person name="Peng Z."/>
            <person name="Li Y."/>
            <person name="Li N."/>
            <person name="Wang J."/>
            <person name="Chen M."/>
            <person name="He Y."/>
            <person name="Tan F."/>
            <person name="Song X."/>
            <person name="Zheng Q."/>
            <person name="Huang R."/>
            <person name="Yang H."/>
            <person name="Du X."/>
            <person name="Chen L."/>
            <person name="Yang M."/>
            <person name="Gaffney P.M."/>
            <person name="Wang S."/>
            <person name="Luo L."/>
            <person name="She Z."/>
            <person name="Ming Y."/>
            <person name="Huang W."/>
            <person name="Zhang S."/>
            <person name="Huang B."/>
            <person name="Zhang Y."/>
            <person name="Qu T."/>
            <person name="Ni P."/>
            <person name="Miao G."/>
            <person name="Wang J."/>
            <person name="Wang Q."/>
            <person name="Steinberg C.E."/>
            <person name="Wang H."/>
            <person name="Li N."/>
            <person name="Qian L."/>
            <person name="Zhang G."/>
            <person name="Li Y."/>
            <person name="Yang H."/>
            <person name="Liu X."/>
            <person name="Wang J."/>
            <person name="Yin Y."/>
            <person name="Wang J."/>
        </authorList>
    </citation>
    <scope>NUCLEOTIDE SEQUENCE [LARGE SCALE GENOMIC DNA]</scope>
    <source>
        <strain evidence="2">05x7-T-G4-1.051#20</strain>
    </source>
</reference>
<dbReference type="SUPFAM" id="SSF55729">
    <property type="entry name" value="Acyl-CoA N-acyltransferases (Nat)"/>
    <property type="match status" value="1"/>
</dbReference>
<dbReference type="PROSITE" id="PS51186">
    <property type="entry name" value="GNAT"/>
    <property type="match status" value="1"/>
</dbReference>
<protein>
    <submittedName>
        <fullName evidence="2">Uncharacterized protein</fullName>
    </submittedName>
</protein>
<dbReference type="InterPro" id="IPR041496">
    <property type="entry name" value="YitH/HolE_GNAT"/>
</dbReference>
<dbReference type="Gene3D" id="3.40.630.90">
    <property type="match status" value="1"/>
</dbReference>
<gene>
    <name evidence="2" type="ORF">CGI_10017421</name>
</gene>
<dbReference type="Pfam" id="PF00583">
    <property type="entry name" value="Acetyltransf_1"/>
    <property type="match status" value="1"/>
</dbReference>
<dbReference type="PANTHER" id="PTHR47237">
    <property type="entry name" value="SLL0310 PROTEIN"/>
    <property type="match status" value="1"/>
</dbReference>